<dbReference type="OrthoDB" id="1684000at2"/>
<protein>
    <submittedName>
        <fullName evidence="1">Uncharacterized protein</fullName>
    </submittedName>
</protein>
<evidence type="ECO:0000313" key="2">
    <source>
        <dbReference type="Proteomes" id="UP000005139"/>
    </source>
</evidence>
<keyword evidence="2" id="KW-1185">Reference proteome</keyword>
<dbReference type="eggNOG" id="ENOG50309DV">
    <property type="taxonomic scope" value="Bacteria"/>
</dbReference>
<organism evidence="1 2">
    <name type="scientific">Thermosinus carboxydivorans Nor1</name>
    <dbReference type="NCBI Taxonomy" id="401526"/>
    <lineage>
        <taxon>Bacteria</taxon>
        <taxon>Bacillati</taxon>
        <taxon>Bacillota</taxon>
        <taxon>Negativicutes</taxon>
        <taxon>Selenomonadales</taxon>
        <taxon>Sporomusaceae</taxon>
        <taxon>Thermosinus</taxon>
    </lineage>
</organism>
<dbReference type="EMBL" id="AAWL01000013">
    <property type="protein sequence ID" value="EAX47159.1"/>
    <property type="molecule type" value="Genomic_DNA"/>
</dbReference>
<proteinExistence type="predicted"/>
<dbReference type="RefSeq" id="WP_007289783.1">
    <property type="nucleotide sequence ID" value="NZ_AAWL01000013.1"/>
</dbReference>
<sequence>MLILMLIIVIIGIALFMMMRPRQTPENSVAAQPQYEAPGHGGFNRVGGMLTGLILGYLLSQHLITPEQHETWRNMNSDELRETLANQGILSERQFDMLVDQANAGGFDDTYFAAADSWDAGQAFDNFDDFDGDSFDV</sequence>
<reference evidence="1 2" key="2">
    <citation type="submission" date="2007-01" db="EMBL/GenBank/DDBJ databases">
        <title>Sequencing of the draft genome and assembly of Thermosinus carboxydivorans Nor1.</title>
        <authorList>
            <consortium name="US DOE Joint Genome Institute (JGI-PGF)"/>
            <person name="Copeland A."/>
            <person name="Lucas S."/>
            <person name="Lapidus A."/>
            <person name="Barry K."/>
            <person name="Glavina del Rio T."/>
            <person name="Dalin E."/>
            <person name="Tice H."/>
            <person name="Bruce D."/>
            <person name="Pitluck S."/>
            <person name="Richardson P."/>
        </authorList>
    </citation>
    <scope>NUCLEOTIDE SEQUENCE [LARGE SCALE GENOMIC DNA]</scope>
    <source>
        <strain evidence="1 2">Nor1</strain>
    </source>
</reference>
<comment type="caution">
    <text evidence="1">The sequence shown here is derived from an EMBL/GenBank/DDBJ whole genome shotgun (WGS) entry which is preliminary data.</text>
</comment>
<dbReference type="AlphaFoldDB" id="A1HRX7"/>
<reference evidence="1 2" key="1">
    <citation type="submission" date="2007-01" db="EMBL/GenBank/DDBJ databases">
        <title>Annotation of the draft genome assembly of Thermosinus carboxydivorans Nor1.</title>
        <authorList>
            <consortium name="US DOE Joint Genome Institute (JGI-ORNL)"/>
            <person name="Larimer F."/>
            <person name="Land M."/>
            <person name="Hauser L."/>
        </authorList>
    </citation>
    <scope>NUCLEOTIDE SEQUENCE [LARGE SCALE GENOMIC DNA]</scope>
    <source>
        <strain evidence="1 2">Nor1</strain>
    </source>
</reference>
<gene>
    <name evidence="1" type="ORF">TcarDRAFT_0798</name>
</gene>
<dbReference type="Proteomes" id="UP000005139">
    <property type="component" value="Unassembled WGS sequence"/>
</dbReference>
<name>A1HRX7_9FIRM</name>
<evidence type="ECO:0000313" key="1">
    <source>
        <dbReference type="EMBL" id="EAX47159.1"/>
    </source>
</evidence>
<accession>A1HRX7</accession>